<dbReference type="AlphaFoldDB" id="A0A2U1MGH5"/>
<evidence type="ECO:0000313" key="2">
    <source>
        <dbReference type="EMBL" id="PWA60334.1"/>
    </source>
</evidence>
<accession>A0A2U1MGH5</accession>
<name>A0A2U1MGH5_ARTAN</name>
<comment type="caution">
    <text evidence="2">The sequence shown here is derived from an EMBL/GenBank/DDBJ whole genome shotgun (WGS) entry which is preliminary data.</text>
</comment>
<dbReference type="Proteomes" id="UP000245207">
    <property type="component" value="Unassembled WGS sequence"/>
</dbReference>
<reference evidence="2 3" key="1">
    <citation type="journal article" date="2018" name="Mol. Plant">
        <title>The genome of Artemisia annua provides insight into the evolution of Asteraceae family and artemisinin biosynthesis.</title>
        <authorList>
            <person name="Shen Q."/>
            <person name="Zhang L."/>
            <person name="Liao Z."/>
            <person name="Wang S."/>
            <person name="Yan T."/>
            <person name="Shi P."/>
            <person name="Liu M."/>
            <person name="Fu X."/>
            <person name="Pan Q."/>
            <person name="Wang Y."/>
            <person name="Lv Z."/>
            <person name="Lu X."/>
            <person name="Zhang F."/>
            <person name="Jiang W."/>
            <person name="Ma Y."/>
            <person name="Chen M."/>
            <person name="Hao X."/>
            <person name="Li L."/>
            <person name="Tang Y."/>
            <person name="Lv G."/>
            <person name="Zhou Y."/>
            <person name="Sun X."/>
            <person name="Brodelius P.E."/>
            <person name="Rose J.K.C."/>
            <person name="Tang K."/>
        </authorList>
    </citation>
    <scope>NUCLEOTIDE SEQUENCE [LARGE SCALE GENOMIC DNA]</scope>
    <source>
        <strain evidence="3">cv. Huhao1</strain>
        <tissue evidence="2">Leaf</tissue>
    </source>
</reference>
<proteinExistence type="predicted"/>
<dbReference type="EMBL" id="PKPP01005378">
    <property type="protein sequence ID" value="PWA60334.1"/>
    <property type="molecule type" value="Genomic_DNA"/>
</dbReference>
<dbReference type="PANTHER" id="PTHR36405">
    <property type="entry name" value="BNAA10G09140D PROTEIN"/>
    <property type="match status" value="1"/>
</dbReference>
<dbReference type="OrthoDB" id="670923at2759"/>
<evidence type="ECO:0000313" key="3">
    <source>
        <dbReference type="Proteomes" id="UP000245207"/>
    </source>
</evidence>
<sequence>MKGGGGSIKIGTTGRISALISRELQYINDDTTKSLGHAFLEPNDANFSRKLKEKVQEDEASTSNNHFNEKHTNILRKDKHNHARKARRNTILQADNLSITGSHNPNKKKTHIVEVVDIRCGIPDKNWTNPIKDRFKKLSFSN</sequence>
<evidence type="ECO:0000256" key="1">
    <source>
        <dbReference type="SAM" id="MobiDB-lite"/>
    </source>
</evidence>
<organism evidence="2 3">
    <name type="scientific">Artemisia annua</name>
    <name type="common">Sweet wormwood</name>
    <dbReference type="NCBI Taxonomy" id="35608"/>
    <lineage>
        <taxon>Eukaryota</taxon>
        <taxon>Viridiplantae</taxon>
        <taxon>Streptophyta</taxon>
        <taxon>Embryophyta</taxon>
        <taxon>Tracheophyta</taxon>
        <taxon>Spermatophyta</taxon>
        <taxon>Magnoliopsida</taxon>
        <taxon>eudicotyledons</taxon>
        <taxon>Gunneridae</taxon>
        <taxon>Pentapetalae</taxon>
        <taxon>asterids</taxon>
        <taxon>campanulids</taxon>
        <taxon>Asterales</taxon>
        <taxon>Asteraceae</taxon>
        <taxon>Asteroideae</taxon>
        <taxon>Anthemideae</taxon>
        <taxon>Artemisiinae</taxon>
        <taxon>Artemisia</taxon>
    </lineage>
</organism>
<gene>
    <name evidence="2" type="ORF">CTI12_AA350760</name>
</gene>
<protein>
    <submittedName>
        <fullName evidence="2">Uncharacterized protein</fullName>
    </submittedName>
</protein>
<feature type="region of interest" description="Disordered" evidence="1">
    <location>
        <begin position="56"/>
        <end position="85"/>
    </location>
</feature>
<dbReference type="PANTHER" id="PTHR36405:SF1">
    <property type="entry name" value="OS07G0520600 PROTEIN"/>
    <property type="match status" value="1"/>
</dbReference>
<keyword evidence="3" id="KW-1185">Reference proteome</keyword>
<feature type="compositionally biased region" description="Basic and acidic residues" evidence="1">
    <location>
        <begin position="67"/>
        <end position="76"/>
    </location>
</feature>